<feature type="region of interest" description="Disordered" evidence="1">
    <location>
        <begin position="1"/>
        <end position="21"/>
    </location>
</feature>
<feature type="region of interest" description="Disordered" evidence="1">
    <location>
        <begin position="93"/>
        <end position="120"/>
    </location>
</feature>
<dbReference type="AlphaFoldDB" id="A0A4C1TDP9"/>
<keyword evidence="3" id="KW-1185">Reference proteome</keyword>
<accession>A0A4C1TDP9</accession>
<reference evidence="2 3" key="1">
    <citation type="journal article" date="2019" name="Commun. Biol.">
        <title>The bagworm genome reveals a unique fibroin gene that provides high tensile strength.</title>
        <authorList>
            <person name="Kono N."/>
            <person name="Nakamura H."/>
            <person name="Ohtoshi R."/>
            <person name="Tomita M."/>
            <person name="Numata K."/>
            <person name="Arakawa K."/>
        </authorList>
    </citation>
    <scope>NUCLEOTIDE SEQUENCE [LARGE SCALE GENOMIC DNA]</scope>
</reference>
<dbReference type="EMBL" id="BGZK01000050">
    <property type="protein sequence ID" value="GBP12245.1"/>
    <property type="molecule type" value="Genomic_DNA"/>
</dbReference>
<proteinExistence type="predicted"/>
<evidence type="ECO:0000313" key="3">
    <source>
        <dbReference type="Proteomes" id="UP000299102"/>
    </source>
</evidence>
<comment type="caution">
    <text evidence="2">The sequence shown here is derived from an EMBL/GenBank/DDBJ whole genome shotgun (WGS) entry which is preliminary data.</text>
</comment>
<protein>
    <submittedName>
        <fullName evidence="2">Uncharacterized protein</fullName>
    </submittedName>
</protein>
<evidence type="ECO:0000313" key="2">
    <source>
        <dbReference type="EMBL" id="GBP12245.1"/>
    </source>
</evidence>
<sequence>MKKITLAQPPRPSLKNPSGGRAISLARRAGPLARREPHAHRRSARAKKMSTHFYYSQFYVCSARATAAAAGGARERDGAPRHVLVPRSMNTATAKGAVRRASGSAVRLSRSRPRPIPNSPARSFRVISNLAYRERDFAGRNLQINPLRNNNTVRRFDVWAHGSYLKLGPKSEFVNLRHISVIGSSNCACAKLPSFASTSSGGNRL</sequence>
<dbReference type="Proteomes" id="UP000299102">
    <property type="component" value="Unassembled WGS sequence"/>
</dbReference>
<organism evidence="2 3">
    <name type="scientific">Eumeta variegata</name>
    <name type="common">Bagworm moth</name>
    <name type="synonym">Eumeta japonica</name>
    <dbReference type="NCBI Taxonomy" id="151549"/>
    <lineage>
        <taxon>Eukaryota</taxon>
        <taxon>Metazoa</taxon>
        <taxon>Ecdysozoa</taxon>
        <taxon>Arthropoda</taxon>
        <taxon>Hexapoda</taxon>
        <taxon>Insecta</taxon>
        <taxon>Pterygota</taxon>
        <taxon>Neoptera</taxon>
        <taxon>Endopterygota</taxon>
        <taxon>Lepidoptera</taxon>
        <taxon>Glossata</taxon>
        <taxon>Ditrysia</taxon>
        <taxon>Tineoidea</taxon>
        <taxon>Psychidae</taxon>
        <taxon>Oiketicinae</taxon>
        <taxon>Eumeta</taxon>
    </lineage>
</organism>
<gene>
    <name evidence="2" type="ORF">EVAR_6415_1</name>
</gene>
<evidence type="ECO:0000256" key="1">
    <source>
        <dbReference type="SAM" id="MobiDB-lite"/>
    </source>
</evidence>
<name>A0A4C1TDP9_EUMVA</name>